<evidence type="ECO:0000313" key="2">
    <source>
        <dbReference type="Proteomes" id="UP000620327"/>
    </source>
</evidence>
<keyword evidence="2" id="KW-1185">Reference proteome</keyword>
<organism evidence="1 2">
    <name type="scientific">Dysosmobacter segnis</name>
    <dbReference type="NCBI Taxonomy" id="2763042"/>
    <lineage>
        <taxon>Bacteria</taxon>
        <taxon>Bacillati</taxon>
        <taxon>Bacillota</taxon>
        <taxon>Clostridia</taxon>
        <taxon>Eubacteriales</taxon>
        <taxon>Oscillospiraceae</taxon>
        <taxon>Dysosmobacter</taxon>
    </lineage>
</organism>
<proteinExistence type="predicted"/>
<sequence length="56" mass="6338">MLVFCGLERELDGLLAALRQAGVICLKAVLTPDNRSWTPGRLYRELQREHRAMGRG</sequence>
<dbReference type="AlphaFoldDB" id="A0A923MJA9"/>
<evidence type="ECO:0000313" key="1">
    <source>
        <dbReference type="EMBL" id="MBC5770529.1"/>
    </source>
</evidence>
<dbReference type="InterPro" id="IPR016621">
    <property type="entry name" value="UCP014543"/>
</dbReference>
<accession>A0A923MJA9</accession>
<dbReference type="Proteomes" id="UP000620327">
    <property type="component" value="Unassembled WGS sequence"/>
</dbReference>
<protein>
    <submittedName>
        <fullName evidence="1">DUF3783 domain-containing protein</fullName>
    </submittedName>
</protein>
<dbReference type="EMBL" id="JACOQI010000007">
    <property type="protein sequence ID" value="MBC5770529.1"/>
    <property type="molecule type" value="Genomic_DNA"/>
</dbReference>
<gene>
    <name evidence="1" type="ORF">H8Z83_09375</name>
</gene>
<comment type="caution">
    <text evidence="1">The sequence shown here is derived from an EMBL/GenBank/DDBJ whole genome shotgun (WGS) entry which is preliminary data.</text>
</comment>
<name>A0A923MJA9_9FIRM</name>
<reference evidence="1" key="1">
    <citation type="submission" date="2020-08" db="EMBL/GenBank/DDBJ databases">
        <title>Genome public.</title>
        <authorList>
            <person name="Liu C."/>
            <person name="Sun Q."/>
        </authorList>
    </citation>
    <scope>NUCLEOTIDE SEQUENCE</scope>
    <source>
        <strain evidence="1">BX15</strain>
    </source>
</reference>
<dbReference type="Pfam" id="PF12646">
    <property type="entry name" value="DUF3783"/>
    <property type="match status" value="1"/>
</dbReference>